<feature type="chain" id="PRO_5030031245" description="MetA-pathway of phenol degradation" evidence="1">
    <location>
        <begin position="20"/>
        <end position="226"/>
    </location>
</feature>
<sequence length="226" mass="25748">MKKTITLIVILFCAISAQSQDVFINADFVSSYIWRGMDSGNACVQPSLGVNWKGLTAYVWGSTEFRNKNNEIDLSLEYECKSLTLYANNYFTQTEEEPFKYFNYNSHSTGHTFEIGAGYMLSEKFPLSISWYTVFAGNDYRENEKRAWSSYCEVSYPFSVKDVSMSIEAGFTPWDGMYSNKFNVVNVGLSATKELKITSNFSLPVFGKLIANPYEEQVYFVFGLSL</sequence>
<evidence type="ECO:0000313" key="2">
    <source>
        <dbReference type="EMBL" id="SHF27958.1"/>
    </source>
</evidence>
<keyword evidence="1" id="KW-0732">Signal</keyword>
<protein>
    <recommendedName>
        <fullName evidence="4">MetA-pathway of phenol degradation</fullName>
    </recommendedName>
</protein>
<dbReference type="EMBL" id="FQVD01000015">
    <property type="protein sequence ID" value="SHF27958.1"/>
    <property type="molecule type" value="Genomic_DNA"/>
</dbReference>
<dbReference type="Proteomes" id="UP000184436">
    <property type="component" value="Unassembled WGS sequence"/>
</dbReference>
<dbReference type="OrthoDB" id="1065092at2"/>
<proteinExistence type="predicted"/>
<evidence type="ECO:0000256" key="1">
    <source>
        <dbReference type="SAM" id="SignalP"/>
    </source>
</evidence>
<gene>
    <name evidence="2" type="ORF">SAMN05444349_11511</name>
</gene>
<organism evidence="2 3">
    <name type="scientific">Bacteroides faecichinchillae</name>
    <dbReference type="NCBI Taxonomy" id="871325"/>
    <lineage>
        <taxon>Bacteria</taxon>
        <taxon>Pseudomonadati</taxon>
        <taxon>Bacteroidota</taxon>
        <taxon>Bacteroidia</taxon>
        <taxon>Bacteroidales</taxon>
        <taxon>Bacteroidaceae</taxon>
        <taxon>Bacteroides</taxon>
    </lineage>
</organism>
<dbReference type="AlphaFoldDB" id="A0A1M5ACD8"/>
<name>A0A1M5ACD8_9BACE</name>
<accession>A0A1M5ACD8</accession>
<dbReference type="RefSeq" id="WP_025074811.1">
    <property type="nucleotide sequence ID" value="NZ_FQVD01000015.1"/>
</dbReference>
<evidence type="ECO:0000313" key="3">
    <source>
        <dbReference type="Proteomes" id="UP000184436"/>
    </source>
</evidence>
<dbReference type="STRING" id="871325.SAMN05444349_11511"/>
<evidence type="ECO:0008006" key="4">
    <source>
        <dbReference type="Google" id="ProtNLM"/>
    </source>
</evidence>
<reference evidence="2 3" key="1">
    <citation type="submission" date="2016-11" db="EMBL/GenBank/DDBJ databases">
        <authorList>
            <person name="Jaros S."/>
            <person name="Januszkiewicz K."/>
            <person name="Wedrychowicz H."/>
        </authorList>
    </citation>
    <scope>NUCLEOTIDE SEQUENCE [LARGE SCALE GENOMIC DNA]</scope>
    <source>
        <strain evidence="2 3">DSM 26883</strain>
    </source>
</reference>
<keyword evidence="3" id="KW-1185">Reference proteome</keyword>
<feature type="signal peptide" evidence="1">
    <location>
        <begin position="1"/>
        <end position="19"/>
    </location>
</feature>